<comment type="caution">
    <text evidence="3">The sequence shown here is derived from an EMBL/GenBank/DDBJ whole genome shotgun (WGS) entry which is preliminary data.</text>
</comment>
<keyword evidence="1" id="KW-0597">Phosphoprotein</keyword>
<name>A0ABT7EP98_9GAMM</name>
<evidence type="ECO:0000313" key="4">
    <source>
        <dbReference type="Proteomes" id="UP001231915"/>
    </source>
</evidence>
<evidence type="ECO:0000313" key="3">
    <source>
        <dbReference type="EMBL" id="MDK2596833.1"/>
    </source>
</evidence>
<evidence type="ECO:0000256" key="1">
    <source>
        <dbReference type="PROSITE-ProRule" id="PRU00169"/>
    </source>
</evidence>
<proteinExistence type="predicted"/>
<dbReference type="SMART" id="SM00448">
    <property type="entry name" value="REC"/>
    <property type="match status" value="1"/>
</dbReference>
<dbReference type="Proteomes" id="UP001231915">
    <property type="component" value="Unassembled WGS sequence"/>
</dbReference>
<dbReference type="CDD" id="cd00156">
    <property type="entry name" value="REC"/>
    <property type="match status" value="1"/>
</dbReference>
<dbReference type="RefSeq" id="WP_284137959.1">
    <property type="nucleotide sequence ID" value="NZ_JASJUT010000008.1"/>
</dbReference>
<dbReference type="InterPro" id="IPR001789">
    <property type="entry name" value="Sig_transdc_resp-reg_receiver"/>
</dbReference>
<feature type="modified residue" description="4-aspartylphosphate" evidence="1">
    <location>
        <position position="49"/>
    </location>
</feature>
<dbReference type="SUPFAM" id="SSF52172">
    <property type="entry name" value="CheY-like"/>
    <property type="match status" value="1"/>
</dbReference>
<protein>
    <submittedName>
        <fullName evidence="3">Response regulator</fullName>
    </submittedName>
</protein>
<dbReference type="PROSITE" id="PS50110">
    <property type="entry name" value="RESPONSE_REGULATORY"/>
    <property type="match status" value="1"/>
</dbReference>
<dbReference type="Gene3D" id="3.40.50.2300">
    <property type="match status" value="1"/>
</dbReference>
<reference evidence="3 4" key="1">
    <citation type="submission" date="2023-05" db="EMBL/GenBank/DDBJ databases">
        <title>Pseudoalteromonas ardens sp. nov., Pseudoalteromonas obscura sp. nov., and Pseudoalteromonas umbrosa sp. nov., isolated from the coral Montipora capitata.</title>
        <authorList>
            <person name="Thomas E.M."/>
            <person name="Smith E.M."/>
            <person name="Papke E."/>
            <person name="Shlafstein M.D."/>
            <person name="Oline D.K."/>
            <person name="Videau P."/>
            <person name="Saw J.H."/>
            <person name="Strangman W.K."/>
            <person name="Ushijima B."/>
        </authorList>
    </citation>
    <scope>NUCLEOTIDE SEQUENCE [LARGE SCALE GENOMIC DNA]</scope>
    <source>
        <strain evidence="3 4">P94</strain>
    </source>
</reference>
<keyword evidence="4" id="KW-1185">Reference proteome</keyword>
<dbReference type="InterPro" id="IPR011006">
    <property type="entry name" value="CheY-like_superfamily"/>
</dbReference>
<dbReference type="EMBL" id="JASJUT010000008">
    <property type="protein sequence ID" value="MDK2596833.1"/>
    <property type="molecule type" value="Genomic_DNA"/>
</dbReference>
<dbReference type="Pfam" id="PF00072">
    <property type="entry name" value="Response_reg"/>
    <property type="match status" value="1"/>
</dbReference>
<sequence length="114" mass="12671">MKILYVENHKAFVSAVKREFLSDHDVEVAPDINSAKAMFNDSYHLVLCDYDLDDGKGTEVVSYIRELSATVPIIAASSHERGNSLLIQAGANIICGKMDFRSLPNCIDRIINEI</sequence>
<feature type="domain" description="Response regulatory" evidence="2">
    <location>
        <begin position="2"/>
        <end position="114"/>
    </location>
</feature>
<gene>
    <name evidence="3" type="ORF">QNM18_17420</name>
</gene>
<accession>A0ABT7EP98</accession>
<evidence type="ECO:0000259" key="2">
    <source>
        <dbReference type="PROSITE" id="PS50110"/>
    </source>
</evidence>
<organism evidence="3 4">
    <name type="scientific">Pseudoalteromonas obscura</name>
    <dbReference type="NCBI Taxonomy" id="3048491"/>
    <lineage>
        <taxon>Bacteria</taxon>
        <taxon>Pseudomonadati</taxon>
        <taxon>Pseudomonadota</taxon>
        <taxon>Gammaproteobacteria</taxon>
        <taxon>Alteromonadales</taxon>
        <taxon>Pseudoalteromonadaceae</taxon>
        <taxon>Pseudoalteromonas</taxon>
    </lineage>
</organism>